<keyword evidence="4" id="KW-0472">Membrane</keyword>
<evidence type="ECO:0000313" key="6">
    <source>
        <dbReference type="Proteomes" id="UP000034881"/>
    </source>
</evidence>
<keyword evidence="4" id="KW-1133">Transmembrane helix</keyword>
<evidence type="ECO:0000256" key="2">
    <source>
        <dbReference type="ARBA" id="ARBA00022803"/>
    </source>
</evidence>
<feature type="transmembrane region" description="Helical" evidence="4">
    <location>
        <begin position="369"/>
        <end position="387"/>
    </location>
</feature>
<proteinExistence type="predicted"/>
<dbReference type="Proteomes" id="UP000034881">
    <property type="component" value="Unassembled WGS sequence"/>
</dbReference>
<evidence type="ECO:0000256" key="3">
    <source>
        <dbReference type="PROSITE-ProRule" id="PRU00339"/>
    </source>
</evidence>
<dbReference type="Pfam" id="PF13181">
    <property type="entry name" value="TPR_8"/>
    <property type="match status" value="1"/>
</dbReference>
<feature type="transmembrane region" description="Helical" evidence="4">
    <location>
        <begin position="169"/>
        <end position="197"/>
    </location>
</feature>
<evidence type="ECO:0000256" key="1">
    <source>
        <dbReference type="ARBA" id="ARBA00022737"/>
    </source>
</evidence>
<accession>A0A0G0QYC4</accession>
<feature type="transmembrane region" description="Helical" evidence="4">
    <location>
        <begin position="88"/>
        <end position="113"/>
    </location>
</feature>
<feature type="transmembrane region" description="Helical" evidence="4">
    <location>
        <begin position="280"/>
        <end position="304"/>
    </location>
</feature>
<dbReference type="EMBL" id="LBYB01000002">
    <property type="protein sequence ID" value="KKR42451.1"/>
    <property type="molecule type" value="Genomic_DNA"/>
</dbReference>
<keyword evidence="4" id="KW-0812">Transmembrane</keyword>
<dbReference type="SMART" id="SM00028">
    <property type="entry name" value="TPR"/>
    <property type="match status" value="3"/>
</dbReference>
<organism evidence="5 6">
    <name type="scientific">Candidatus Daviesbacteria bacterium GW2011_GWC2_40_12</name>
    <dbReference type="NCBI Taxonomy" id="1618431"/>
    <lineage>
        <taxon>Bacteria</taxon>
        <taxon>Candidatus Daviesiibacteriota</taxon>
    </lineage>
</organism>
<dbReference type="PANTHER" id="PTHR44227">
    <property type="match status" value="1"/>
</dbReference>
<feature type="transmembrane region" description="Helical" evidence="4">
    <location>
        <begin position="310"/>
        <end position="331"/>
    </location>
</feature>
<gene>
    <name evidence="5" type="ORF">UT77_C0002G0104</name>
</gene>
<dbReference type="SUPFAM" id="SSF48452">
    <property type="entry name" value="TPR-like"/>
    <property type="match status" value="1"/>
</dbReference>
<feature type="transmembrane region" description="Helical" evidence="4">
    <location>
        <begin position="343"/>
        <end position="363"/>
    </location>
</feature>
<feature type="transmembrane region" description="Helical" evidence="4">
    <location>
        <begin position="204"/>
        <end position="229"/>
    </location>
</feature>
<dbReference type="AlphaFoldDB" id="A0A0G0QYC4"/>
<dbReference type="InterPro" id="IPR019734">
    <property type="entry name" value="TPR_rpt"/>
</dbReference>
<feature type="transmembrane region" description="Helical" evidence="4">
    <location>
        <begin position="6"/>
        <end position="28"/>
    </location>
</feature>
<name>A0A0G0QYC4_9BACT</name>
<dbReference type="PANTHER" id="PTHR44227:SF3">
    <property type="entry name" value="PROTEIN O-MANNOSYL-TRANSFERASE TMTC4"/>
    <property type="match status" value="1"/>
</dbReference>
<evidence type="ECO:0000256" key="4">
    <source>
        <dbReference type="SAM" id="Phobius"/>
    </source>
</evidence>
<keyword evidence="2 3" id="KW-0802">TPR repeat</keyword>
<keyword evidence="1" id="KW-0677">Repeat</keyword>
<dbReference type="InterPro" id="IPR052346">
    <property type="entry name" value="O-mannosyl-transferase_TMTC"/>
</dbReference>
<evidence type="ECO:0000313" key="5">
    <source>
        <dbReference type="EMBL" id="KKR42451.1"/>
    </source>
</evidence>
<comment type="caution">
    <text evidence="5">The sequence shown here is derived from an EMBL/GenBank/DDBJ whole genome shotgun (WGS) entry which is preliminary data.</text>
</comment>
<dbReference type="InterPro" id="IPR011990">
    <property type="entry name" value="TPR-like_helical_dom_sf"/>
</dbReference>
<feature type="transmembrane region" description="Helical" evidence="4">
    <location>
        <begin position="134"/>
        <end position="157"/>
    </location>
</feature>
<feature type="repeat" description="TPR" evidence="3">
    <location>
        <begin position="444"/>
        <end position="477"/>
    </location>
</feature>
<reference evidence="5 6" key="1">
    <citation type="journal article" date="2015" name="Nature">
        <title>rRNA introns, odd ribosomes, and small enigmatic genomes across a large radiation of phyla.</title>
        <authorList>
            <person name="Brown C.T."/>
            <person name="Hug L.A."/>
            <person name="Thomas B.C."/>
            <person name="Sharon I."/>
            <person name="Castelle C.J."/>
            <person name="Singh A."/>
            <person name="Wilkins M.J."/>
            <person name="Williams K.H."/>
            <person name="Banfield J.F."/>
        </authorList>
    </citation>
    <scope>NUCLEOTIDE SEQUENCE [LARGE SCALE GENOMIC DNA]</scope>
</reference>
<sequence length="559" mass="64692">MKIERSVLFLIIIGFLIYFNGLFGSFVWDDEEQIVANGIIHSIKNIPHLFLGSTFNPGGASSLGGMYYKPLMSVSFSFLYSVFGSNPFFFHLFQLLIHIANALLVFYFFKYFFNQKAAFFASLFFLIHPVNSEAVLYVSALQDTLFFFFGMLVMNLLKKGSGKISTVFLSAFFLLLSLLSKETGSLFFVVAIVFKFFFEKNKRFLYLFSFFIAGAIYLFLRFAVAGMSVGKFGPSPIMMATFYERLINMPQIAFFYLKTFFWPASLAIDRQEIIREVSFYNFYLPLIFVLLFLSVTGTALFLIYKRNGNNFKICLFFLLWFGLGMGLHLQIFPLDMALAERWFYFPIAGLLGLVLISGSQFNLFNQKKLLYFFVILIIFALSIRTFIRTFDWRNGLTLFSHDIKLSGKSFNLENNLGVGLFRTGRVEEAAIHFENSTKLAPYWWTNWNNLGVIYERQKDFERAGKSYQKAIDNGKYYLAYENLAGLFLNHKKSPKEAKEFIEKSLIDLPNNWKLHYILALSELQLENREPAIQSARKAYQLSPNEQTYRLLKNMATNSP</sequence>
<protein>
    <submittedName>
        <fullName evidence="5">Conserved hypothetical tpr repeat protein</fullName>
    </submittedName>
</protein>
<dbReference type="PROSITE" id="PS50005">
    <property type="entry name" value="TPR"/>
    <property type="match status" value="1"/>
</dbReference>
<dbReference type="Gene3D" id="1.25.40.10">
    <property type="entry name" value="Tetratricopeptide repeat domain"/>
    <property type="match status" value="1"/>
</dbReference>